<keyword evidence="2" id="KW-1185">Reference proteome</keyword>
<organism evidence="1 2">
    <name type="scientific">Lachnellula cervina</name>
    <dbReference type="NCBI Taxonomy" id="1316786"/>
    <lineage>
        <taxon>Eukaryota</taxon>
        <taxon>Fungi</taxon>
        <taxon>Dikarya</taxon>
        <taxon>Ascomycota</taxon>
        <taxon>Pezizomycotina</taxon>
        <taxon>Leotiomycetes</taxon>
        <taxon>Helotiales</taxon>
        <taxon>Lachnaceae</taxon>
        <taxon>Lachnellula</taxon>
    </lineage>
</organism>
<gene>
    <name evidence="1" type="ORF">LCER1_G006104</name>
</gene>
<dbReference type="Proteomes" id="UP000481288">
    <property type="component" value="Unassembled WGS sequence"/>
</dbReference>
<reference evidence="1 2" key="1">
    <citation type="submission" date="2018-05" db="EMBL/GenBank/DDBJ databases">
        <title>Whole genome sequencing for identification of molecular markers to develop diagnostic detection tools for the regulated plant pathogen Lachnellula willkommii.</title>
        <authorList>
            <person name="Giroux E."/>
            <person name="Bilodeau G."/>
        </authorList>
    </citation>
    <scope>NUCLEOTIDE SEQUENCE [LARGE SCALE GENOMIC DNA]</scope>
    <source>
        <strain evidence="1 2">CBS 625.97</strain>
    </source>
</reference>
<evidence type="ECO:0000313" key="1">
    <source>
        <dbReference type="EMBL" id="TVY52594.1"/>
    </source>
</evidence>
<dbReference type="AlphaFoldDB" id="A0A7D8UMM9"/>
<dbReference type="EMBL" id="QGMG01000584">
    <property type="protein sequence ID" value="TVY52594.1"/>
    <property type="molecule type" value="Genomic_DNA"/>
</dbReference>
<protein>
    <submittedName>
        <fullName evidence="1">Uncharacterized protein</fullName>
    </submittedName>
</protein>
<accession>A0A7D8UMM9</accession>
<comment type="caution">
    <text evidence="1">The sequence shown here is derived from an EMBL/GenBank/DDBJ whole genome shotgun (WGS) entry which is preliminary data.</text>
</comment>
<evidence type="ECO:0000313" key="2">
    <source>
        <dbReference type="Proteomes" id="UP000481288"/>
    </source>
</evidence>
<proteinExistence type="predicted"/>
<name>A0A7D8UMM9_9HELO</name>
<sequence>MLTANNSLLILKLEIRCSAKQITRDNFALAASLTIRWLYSTPHPILNTHHTAFAISTIITQQIQGPYNNSLNGLRHIRIN</sequence>